<dbReference type="Gene3D" id="1.20.58.90">
    <property type="match status" value="1"/>
</dbReference>
<comment type="similarity">
    <text evidence="1">Belongs to the syntaxin family.</text>
</comment>
<keyword evidence="11" id="KW-1185">Reference proteome</keyword>
<evidence type="ECO:0000259" key="9">
    <source>
        <dbReference type="Pfam" id="PF09177"/>
    </source>
</evidence>
<dbReference type="InterPro" id="IPR010989">
    <property type="entry name" value="SNARE"/>
</dbReference>
<accession>A0A8K0IT80</accession>
<dbReference type="GO" id="GO:0016020">
    <property type="term" value="C:membrane"/>
    <property type="evidence" value="ECO:0007669"/>
    <property type="project" value="InterPro"/>
</dbReference>
<feature type="domain" description="Syntaxin 6/10/61 N-terminal" evidence="9">
    <location>
        <begin position="152"/>
        <end position="244"/>
    </location>
</feature>
<evidence type="ECO:0000313" key="11">
    <source>
        <dbReference type="Proteomes" id="UP000797356"/>
    </source>
</evidence>
<keyword evidence="6" id="KW-0333">Golgi apparatus</keyword>
<dbReference type="AlphaFoldDB" id="A0A8K0IT80"/>
<comment type="subcellular location">
    <subcellularLocation>
        <location evidence="8">Golgi apparatus</location>
        <location evidence="8">trans-Golgi network membrane</location>
        <topology evidence="8">Single-pass type IV membrane protein</topology>
    </subcellularLocation>
</comment>
<evidence type="ECO:0000256" key="6">
    <source>
        <dbReference type="ARBA" id="ARBA00023034"/>
    </source>
</evidence>
<dbReference type="OrthoDB" id="546861at2759"/>
<evidence type="ECO:0000256" key="7">
    <source>
        <dbReference type="ARBA" id="ARBA00023136"/>
    </source>
</evidence>
<evidence type="ECO:0000256" key="3">
    <source>
        <dbReference type="ARBA" id="ARBA00022692"/>
    </source>
</evidence>
<evidence type="ECO:0000256" key="4">
    <source>
        <dbReference type="ARBA" id="ARBA00022927"/>
    </source>
</evidence>
<gene>
    <name evidence="10" type="ORF">COCNU_13G006870</name>
</gene>
<dbReference type="GO" id="GO:0048193">
    <property type="term" value="P:Golgi vesicle transport"/>
    <property type="evidence" value="ECO:0007669"/>
    <property type="project" value="InterPro"/>
</dbReference>
<dbReference type="FunFam" id="1.20.58.90:FF:000004">
    <property type="entry name" value="Syntaxin 10"/>
    <property type="match status" value="1"/>
</dbReference>
<keyword evidence="2" id="KW-0813">Transport</keyword>
<organism evidence="10 11">
    <name type="scientific">Cocos nucifera</name>
    <name type="common">Coconut palm</name>
    <dbReference type="NCBI Taxonomy" id="13894"/>
    <lineage>
        <taxon>Eukaryota</taxon>
        <taxon>Viridiplantae</taxon>
        <taxon>Streptophyta</taxon>
        <taxon>Embryophyta</taxon>
        <taxon>Tracheophyta</taxon>
        <taxon>Spermatophyta</taxon>
        <taxon>Magnoliopsida</taxon>
        <taxon>Liliopsida</taxon>
        <taxon>Arecaceae</taxon>
        <taxon>Arecoideae</taxon>
        <taxon>Cocoseae</taxon>
        <taxon>Attaleinae</taxon>
        <taxon>Cocos</taxon>
    </lineage>
</organism>
<evidence type="ECO:0000256" key="1">
    <source>
        <dbReference type="ARBA" id="ARBA00009063"/>
    </source>
</evidence>
<reference evidence="10" key="2">
    <citation type="submission" date="2019-07" db="EMBL/GenBank/DDBJ databases">
        <authorList>
            <person name="Yang Y."/>
            <person name="Bocs S."/>
            <person name="Baudouin L."/>
        </authorList>
    </citation>
    <scope>NUCLEOTIDE SEQUENCE</scope>
    <source>
        <tissue evidence="10">Spear leaf of Hainan Tall coconut</tissue>
    </source>
</reference>
<name>A0A8K0IT80_COCNU</name>
<keyword evidence="7" id="KW-0472">Membrane</keyword>
<evidence type="ECO:0000256" key="2">
    <source>
        <dbReference type="ARBA" id="ARBA00022448"/>
    </source>
</evidence>
<keyword evidence="5" id="KW-1133">Transmembrane helix</keyword>
<comment type="caution">
    <text evidence="10">The sequence shown here is derived from an EMBL/GenBank/DDBJ whole genome shotgun (WGS) entry which is preliminary data.</text>
</comment>
<dbReference type="InterPro" id="IPR015260">
    <property type="entry name" value="Syntaxin-6/10/61_N"/>
</dbReference>
<dbReference type="Proteomes" id="UP000797356">
    <property type="component" value="Chromosome 13"/>
</dbReference>
<dbReference type="SUPFAM" id="SSF47661">
    <property type="entry name" value="t-snare proteins"/>
    <property type="match status" value="1"/>
</dbReference>
<dbReference type="EMBL" id="CM017884">
    <property type="protein sequence ID" value="KAG1366897.1"/>
    <property type="molecule type" value="Genomic_DNA"/>
</dbReference>
<reference evidence="10" key="1">
    <citation type="journal article" date="2017" name="Gigascience">
        <title>The genome draft of coconut (Cocos nucifera).</title>
        <authorList>
            <person name="Xiao Y."/>
            <person name="Xu P."/>
            <person name="Fan H."/>
            <person name="Baudouin L."/>
            <person name="Xia W."/>
            <person name="Bocs S."/>
            <person name="Xu J."/>
            <person name="Li Q."/>
            <person name="Guo A."/>
            <person name="Zhou L."/>
            <person name="Li J."/>
            <person name="Wu Y."/>
            <person name="Ma Z."/>
            <person name="Armero A."/>
            <person name="Issali A.E."/>
            <person name="Liu N."/>
            <person name="Peng M."/>
            <person name="Yang Y."/>
        </authorList>
    </citation>
    <scope>NUCLEOTIDE SEQUENCE</scope>
    <source>
        <tissue evidence="10">Spear leaf of Hainan Tall coconut</tissue>
    </source>
</reference>
<evidence type="ECO:0000256" key="8">
    <source>
        <dbReference type="ARBA" id="ARBA00037801"/>
    </source>
</evidence>
<dbReference type="Pfam" id="PF09177">
    <property type="entry name" value="STX6_10_61_N"/>
    <property type="match status" value="1"/>
</dbReference>
<dbReference type="CDD" id="cd21445">
    <property type="entry name" value="SNARE_NTD_AtSYP61-like"/>
    <property type="match status" value="1"/>
</dbReference>
<evidence type="ECO:0000313" key="10">
    <source>
        <dbReference type="EMBL" id="KAG1366897.1"/>
    </source>
</evidence>
<protein>
    <recommendedName>
        <fullName evidence="9">Syntaxin 6/10/61 N-terminal domain-containing protein</fullName>
    </recommendedName>
</protein>
<dbReference type="GO" id="GO:0005794">
    <property type="term" value="C:Golgi apparatus"/>
    <property type="evidence" value="ECO:0007669"/>
    <property type="project" value="UniProtKB-SubCell"/>
</dbReference>
<evidence type="ECO:0000256" key="5">
    <source>
        <dbReference type="ARBA" id="ARBA00022989"/>
    </source>
</evidence>
<sequence length="319" mass="36693">MSCRHCFMSRMQQTQMPSSINQNIPPPPQISMTCKVFVTASNEMKEMELYLDHAAFVEVYRRQVKIDDVQNALVRRTNIIGTWTTHRLAEPNLFFIACPSRNAVHQLMIGGRIEGNGFSLQVNHWDPFKDSIPYQSKLKENIAESKMTSAQDPFFIVKDEIQESIDKLHDSFHQWEETPDNSGEHLHLTKQLLANCESIKWQVDELDKAIAVAARDPAWYGLNEVELEKRRRWTNIAHNQVGSVRKAVEDGRKKSNSIKLGPSGMHRELMRLPNDRASQAGRSDTYAAEDNDDFISAESDRQLLLIKYYCFPTLLFILP</sequence>
<keyword evidence="3" id="KW-0812">Transmembrane</keyword>
<dbReference type="GO" id="GO:0015031">
    <property type="term" value="P:protein transport"/>
    <property type="evidence" value="ECO:0007669"/>
    <property type="project" value="UniProtKB-KW"/>
</dbReference>
<keyword evidence="4" id="KW-0653">Protein transport</keyword>
<proteinExistence type="inferred from homology"/>